<evidence type="ECO:0000313" key="6">
    <source>
        <dbReference type="EMBL" id="SKB04290.1"/>
    </source>
</evidence>
<dbReference type="InterPro" id="IPR000086">
    <property type="entry name" value="NUDIX_hydrolase_dom"/>
</dbReference>
<evidence type="ECO:0000256" key="1">
    <source>
        <dbReference type="ARBA" id="ARBA00001946"/>
    </source>
</evidence>
<dbReference type="PROSITE" id="PS00893">
    <property type="entry name" value="NUDIX_BOX"/>
    <property type="match status" value="1"/>
</dbReference>
<gene>
    <name evidence="6" type="ORF">SAMN02745166_04030</name>
</gene>
<evidence type="ECO:0000313" key="7">
    <source>
        <dbReference type="Proteomes" id="UP000190774"/>
    </source>
</evidence>
<name>A0A1T4YRD6_9BACT</name>
<dbReference type="OrthoDB" id="9786141at2"/>
<evidence type="ECO:0000256" key="4">
    <source>
        <dbReference type="RuleBase" id="RU003476"/>
    </source>
</evidence>
<feature type="domain" description="Nudix hydrolase" evidence="5">
    <location>
        <begin position="38"/>
        <end position="172"/>
    </location>
</feature>
<protein>
    <submittedName>
        <fullName evidence="6">Mutator mutT protein</fullName>
    </submittedName>
</protein>
<dbReference type="Proteomes" id="UP000190774">
    <property type="component" value="Unassembled WGS sequence"/>
</dbReference>
<dbReference type="STRING" id="48467.SAMN02745166_04030"/>
<evidence type="ECO:0000259" key="5">
    <source>
        <dbReference type="PROSITE" id="PS51462"/>
    </source>
</evidence>
<organism evidence="6 7">
    <name type="scientific">Prosthecobacter debontii</name>
    <dbReference type="NCBI Taxonomy" id="48467"/>
    <lineage>
        <taxon>Bacteria</taxon>
        <taxon>Pseudomonadati</taxon>
        <taxon>Verrucomicrobiota</taxon>
        <taxon>Verrucomicrobiia</taxon>
        <taxon>Verrucomicrobiales</taxon>
        <taxon>Verrucomicrobiaceae</taxon>
        <taxon>Prosthecobacter</taxon>
    </lineage>
</organism>
<comment type="cofactor">
    <cofactor evidence="1">
        <name>Mg(2+)</name>
        <dbReference type="ChEBI" id="CHEBI:18420"/>
    </cofactor>
</comment>
<dbReference type="EMBL" id="FUYE01000016">
    <property type="protein sequence ID" value="SKB04290.1"/>
    <property type="molecule type" value="Genomic_DNA"/>
</dbReference>
<keyword evidence="7" id="KW-1185">Reference proteome</keyword>
<keyword evidence="3" id="KW-0460">Magnesium</keyword>
<comment type="similarity">
    <text evidence="4">Belongs to the Nudix hydrolase family.</text>
</comment>
<dbReference type="InterPro" id="IPR020476">
    <property type="entry name" value="Nudix_hydrolase"/>
</dbReference>
<dbReference type="PANTHER" id="PTHR43222:SF2">
    <property type="entry name" value="NUDIX HYDROLASE 23, CHLOROPLASTIC"/>
    <property type="match status" value="1"/>
</dbReference>
<accession>A0A1T4YRD6</accession>
<dbReference type="GO" id="GO:0016787">
    <property type="term" value="F:hydrolase activity"/>
    <property type="evidence" value="ECO:0007669"/>
    <property type="project" value="UniProtKB-KW"/>
</dbReference>
<proteinExistence type="inferred from homology"/>
<keyword evidence="2 4" id="KW-0378">Hydrolase</keyword>
<dbReference type="InterPro" id="IPR020084">
    <property type="entry name" value="NUDIX_hydrolase_CS"/>
</dbReference>
<evidence type="ECO:0000256" key="3">
    <source>
        <dbReference type="ARBA" id="ARBA00022842"/>
    </source>
</evidence>
<dbReference type="Gene3D" id="3.90.79.10">
    <property type="entry name" value="Nucleoside Triphosphate Pyrophosphohydrolase"/>
    <property type="match status" value="1"/>
</dbReference>
<evidence type="ECO:0000256" key="2">
    <source>
        <dbReference type="ARBA" id="ARBA00022801"/>
    </source>
</evidence>
<dbReference type="InterPro" id="IPR015797">
    <property type="entry name" value="NUDIX_hydrolase-like_dom_sf"/>
</dbReference>
<dbReference type="CDD" id="cd04681">
    <property type="entry name" value="NUDIX_Hydrolase"/>
    <property type="match status" value="1"/>
</dbReference>
<dbReference type="PANTHER" id="PTHR43222">
    <property type="entry name" value="NUDIX HYDROLASE 23"/>
    <property type="match status" value="1"/>
</dbReference>
<sequence length="188" mass="20519">MDSVSPYQHCSRCGAGALISVSRREFVCSPCGYRHFITPVPAAVALILDDEGRLLVTRRGHEPGFGKLGLPGGVIEPGETAEEAASRETLEEVGLAVPVGAFESFLTLPNIYWFQDYPWPTLDLFYLARVPSFESAQACPEEVSELFFISLAEVSVADFAFESNARAVTKLQEYAAQSVVSFRSPSHP</sequence>
<dbReference type="PRINTS" id="PR00502">
    <property type="entry name" value="NUDIXFAMILY"/>
</dbReference>
<reference evidence="7" key="1">
    <citation type="submission" date="2017-02" db="EMBL/GenBank/DDBJ databases">
        <authorList>
            <person name="Varghese N."/>
            <person name="Submissions S."/>
        </authorList>
    </citation>
    <scope>NUCLEOTIDE SEQUENCE [LARGE SCALE GENOMIC DNA]</scope>
    <source>
        <strain evidence="7">ATCC 700200</strain>
    </source>
</reference>
<dbReference type="Pfam" id="PF00293">
    <property type="entry name" value="NUDIX"/>
    <property type="match status" value="1"/>
</dbReference>
<dbReference type="AlphaFoldDB" id="A0A1T4YRD6"/>
<dbReference type="PROSITE" id="PS51462">
    <property type="entry name" value="NUDIX"/>
    <property type="match status" value="1"/>
</dbReference>
<dbReference type="SUPFAM" id="SSF55811">
    <property type="entry name" value="Nudix"/>
    <property type="match status" value="1"/>
</dbReference>